<gene>
    <name evidence="6" type="ORF">FF36_00542</name>
</gene>
<dbReference type="PANTHER" id="PTHR42812">
    <property type="entry name" value="BETA-XYLOSIDASE"/>
    <property type="match status" value="1"/>
</dbReference>
<protein>
    <submittedName>
        <fullName evidence="6">Glycosyl hydrolase family 43</fullName>
    </submittedName>
</protein>
<dbReference type="GO" id="GO:0004553">
    <property type="term" value="F:hydrolase activity, hydrolyzing O-glycosyl compounds"/>
    <property type="evidence" value="ECO:0007669"/>
    <property type="project" value="InterPro"/>
</dbReference>
<dbReference type="InterPro" id="IPR051795">
    <property type="entry name" value="Glycosyl_Hydrlase_43"/>
</dbReference>
<dbReference type="AlphaFoldDB" id="A0A0D8BNE1"/>
<evidence type="ECO:0000256" key="4">
    <source>
        <dbReference type="RuleBase" id="RU361187"/>
    </source>
</evidence>
<evidence type="ECO:0000313" key="7">
    <source>
        <dbReference type="Proteomes" id="UP000032545"/>
    </source>
</evidence>
<dbReference type="InterPro" id="IPR023296">
    <property type="entry name" value="Glyco_hydro_beta-prop_sf"/>
</dbReference>
<dbReference type="SUPFAM" id="SSF75005">
    <property type="entry name" value="Arabinanase/levansucrase/invertase"/>
    <property type="match status" value="1"/>
</dbReference>
<dbReference type="EMBL" id="JYFN01000003">
    <property type="protein sequence ID" value="KJE24932.1"/>
    <property type="molecule type" value="Genomic_DNA"/>
</dbReference>
<comment type="caution">
    <text evidence="6">The sequence shown here is derived from an EMBL/GenBank/DDBJ whole genome shotgun (WGS) entry which is preliminary data.</text>
</comment>
<dbReference type="Proteomes" id="UP000032545">
    <property type="component" value="Unassembled WGS sequence"/>
</dbReference>
<accession>A0A0D8BNE1</accession>
<dbReference type="Pfam" id="PF04616">
    <property type="entry name" value="Glyco_hydro_43"/>
    <property type="match status" value="1"/>
</dbReference>
<evidence type="ECO:0000313" key="6">
    <source>
        <dbReference type="EMBL" id="KJE24932.1"/>
    </source>
</evidence>
<sequence length="397" mass="42194">MGEKGLTGGLVDFARRQPAVVVIVIVIAGLYLSKASSGASTRAILVPGVDFPAPSLLTRNRTTYAVGVDPRTPGTISLLSSRDRRSWTTQPDALKAPPDWADPGGGLGPAAIGAFDGSYVLYYTTIWHELGIRCISAATSEHLDEPFVDTSQAPFVCQTADGGSTDPSPFVDDAGRAYLAWSSPGRPGGAGPTLWAQRLRSDGLVLTGEPAVLLRPSLPWQQKRVASPSMIVEQGRDHLVYSAAPELNGRQVVASASCTGPLGPCRPAPKPMLTGGKVGFGPGGAHAFTDSRHRWWLGLHGWDSPPAGAYLPTGRFVVVPLRVRDDGLSVQVKSLTQGRVRPPEQHGSHPRDHETRRHETRDHETRRHETRDRGDHAREQDAADSGAHAGPGTAAGG</sequence>
<evidence type="ECO:0000256" key="3">
    <source>
        <dbReference type="ARBA" id="ARBA00023295"/>
    </source>
</evidence>
<comment type="similarity">
    <text evidence="1 4">Belongs to the glycosyl hydrolase 43 family.</text>
</comment>
<reference evidence="6 7" key="2">
    <citation type="journal article" date="2016" name="Genome Announc.">
        <title>Permanent Draft Genome Sequences for Two Variants of Frankia sp. Strain CpI1, the First Frankia Strain Isolated from Root Nodules of Comptonia peregrina.</title>
        <authorList>
            <person name="Oshone R."/>
            <person name="Hurst S.G.IV."/>
            <person name="Abebe-Akele F."/>
            <person name="Simpson S."/>
            <person name="Morris K."/>
            <person name="Thomas W.K."/>
            <person name="Tisa L.S."/>
        </authorList>
    </citation>
    <scope>NUCLEOTIDE SEQUENCE [LARGE SCALE GENOMIC DNA]</scope>
    <source>
        <strain evidence="7">CpI1-S</strain>
    </source>
</reference>
<proteinExistence type="inferred from homology"/>
<dbReference type="PANTHER" id="PTHR42812:SF5">
    <property type="entry name" value="ENDO-ARABINASE"/>
    <property type="match status" value="1"/>
</dbReference>
<dbReference type="OrthoDB" id="9801455at2"/>
<evidence type="ECO:0000256" key="1">
    <source>
        <dbReference type="ARBA" id="ARBA00009865"/>
    </source>
</evidence>
<dbReference type="PATRIC" id="fig|1502723.3.peg.2142"/>
<dbReference type="RefSeq" id="WP_044883354.1">
    <property type="nucleotide sequence ID" value="NZ_JYFN01000003.1"/>
</dbReference>
<dbReference type="Gene3D" id="2.115.10.20">
    <property type="entry name" value="Glycosyl hydrolase domain, family 43"/>
    <property type="match status" value="1"/>
</dbReference>
<evidence type="ECO:0000256" key="2">
    <source>
        <dbReference type="ARBA" id="ARBA00022801"/>
    </source>
</evidence>
<feature type="region of interest" description="Disordered" evidence="5">
    <location>
        <begin position="330"/>
        <end position="397"/>
    </location>
</feature>
<name>A0A0D8BNE1_9ACTN</name>
<dbReference type="GO" id="GO:0005975">
    <property type="term" value="P:carbohydrate metabolic process"/>
    <property type="evidence" value="ECO:0007669"/>
    <property type="project" value="InterPro"/>
</dbReference>
<dbReference type="InterPro" id="IPR006710">
    <property type="entry name" value="Glyco_hydro_43"/>
</dbReference>
<evidence type="ECO:0000256" key="5">
    <source>
        <dbReference type="SAM" id="MobiDB-lite"/>
    </source>
</evidence>
<keyword evidence="7" id="KW-1185">Reference proteome</keyword>
<feature type="compositionally biased region" description="Basic and acidic residues" evidence="5">
    <location>
        <begin position="341"/>
        <end position="381"/>
    </location>
</feature>
<organism evidence="6 7">
    <name type="scientific">Frankia torreyi</name>
    <dbReference type="NCBI Taxonomy" id="1856"/>
    <lineage>
        <taxon>Bacteria</taxon>
        <taxon>Bacillati</taxon>
        <taxon>Actinomycetota</taxon>
        <taxon>Actinomycetes</taxon>
        <taxon>Frankiales</taxon>
        <taxon>Frankiaceae</taxon>
        <taxon>Frankia</taxon>
    </lineage>
</organism>
<reference evidence="7" key="1">
    <citation type="submission" date="2015-02" db="EMBL/GenBank/DDBJ databases">
        <title>Draft Genome of Frankia sp. CpI1-S.</title>
        <authorList>
            <person name="Oshone R.T."/>
            <person name="Ngom M."/>
            <person name="Ghodhbane-Gtari F."/>
            <person name="Gtari M."/>
            <person name="Morris K."/>
            <person name="Thomas K."/>
            <person name="Sen A."/>
            <person name="Tisa L.S."/>
        </authorList>
    </citation>
    <scope>NUCLEOTIDE SEQUENCE [LARGE SCALE GENOMIC DNA]</scope>
    <source>
        <strain evidence="7">CpI1-S</strain>
    </source>
</reference>
<feature type="compositionally biased region" description="Low complexity" evidence="5">
    <location>
        <begin position="386"/>
        <end position="397"/>
    </location>
</feature>
<keyword evidence="3 4" id="KW-0326">Glycosidase</keyword>
<keyword evidence="2 4" id="KW-0378">Hydrolase</keyword>